<dbReference type="InterPro" id="IPR000659">
    <property type="entry name" value="Pyridox_Oxase"/>
</dbReference>
<dbReference type="GO" id="GO:0010181">
    <property type="term" value="F:FMN binding"/>
    <property type="evidence" value="ECO:0007669"/>
    <property type="project" value="UniProtKB-UniRule"/>
</dbReference>
<evidence type="ECO:0000259" key="10">
    <source>
        <dbReference type="Pfam" id="PF01243"/>
    </source>
</evidence>
<proteinExistence type="inferred from homology"/>
<dbReference type="Pfam" id="PF10590">
    <property type="entry name" value="PNP_phzG_C"/>
    <property type="match status" value="1"/>
</dbReference>
<evidence type="ECO:0000259" key="11">
    <source>
        <dbReference type="Pfam" id="PF10590"/>
    </source>
</evidence>
<sequence length="217" mass="25009">MAEEQGDLTALRREYVATGITKSMMKGDPIAQFADWFAVARQVRPDDVSSMTLATADKQGRPSARIVLLKHFDESGFAWYTDYESQKGQALADNPYAEILFYWYGLERQIRIQGRVEKLLPEQADHYFNSRPLGSRLSAHVSHQSHPVASREVLEAKVEDLAEHTVDDCVARPARWGGYRLIPEKFEFWQGRESRLHDRLIYTRNANNGWDLQRIQP</sequence>
<dbReference type="AlphaFoldDB" id="A0AAW7XML3"/>
<comment type="similarity">
    <text evidence="1 7">Belongs to the pyridoxamine 5'-phosphate oxidase family.</text>
</comment>
<dbReference type="GeneID" id="89457281"/>
<dbReference type="EC" id="1.4.3.5" evidence="7"/>
<dbReference type="InterPro" id="IPR019740">
    <property type="entry name" value="Pyridox_Oxase_CS"/>
</dbReference>
<dbReference type="InterPro" id="IPR012349">
    <property type="entry name" value="Split_barrel_FMN-bd"/>
</dbReference>
<comment type="caution">
    <text evidence="12">The sequence shown here is derived from an EMBL/GenBank/DDBJ whole genome shotgun (WGS) entry which is preliminary data.</text>
</comment>
<feature type="binding site" evidence="7 9">
    <location>
        <position position="109"/>
    </location>
    <ligand>
        <name>FMN</name>
        <dbReference type="ChEBI" id="CHEBI:58210"/>
    </ligand>
</feature>
<protein>
    <recommendedName>
        <fullName evidence="7">Pyridoxine/pyridoxamine 5'-phosphate oxidase</fullName>
        <ecNumber evidence="7">1.4.3.5</ecNumber>
    </recommendedName>
    <alternativeName>
        <fullName evidence="7">PNP/PMP oxidase</fullName>
        <shortName evidence="7">PNPOx</shortName>
    </alternativeName>
    <alternativeName>
        <fullName evidence="7">Pyridoxal 5'-phosphate synthase</fullName>
    </alternativeName>
</protein>
<evidence type="ECO:0000256" key="3">
    <source>
        <dbReference type="ARBA" id="ARBA00022630"/>
    </source>
</evidence>
<feature type="binding site" evidence="7 9">
    <location>
        <position position="189"/>
    </location>
    <ligand>
        <name>FMN</name>
        <dbReference type="ChEBI" id="CHEBI:58210"/>
    </ligand>
</feature>
<evidence type="ECO:0000256" key="1">
    <source>
        <dbReference type="ARBA" id="ARBA00007301"/>
    </source>
</evidence>
<evidence type="ECO:0000256" key="9">
    <source>
        <dbReference type="PIRSR" id="PIRSR000190-2"/>
    </source>
</evidence>
<feature type="binding site" evidence="7 8">
    <location>
        <position position="127"/>
    </location>
    <ligand>
        <name>substrate</name>
    </ligand>
</feature>
<comment type="caution">
    <text evidence="7">Lacks conserved residue(s) required for the propagation of feature annotation.</text>
</comment>
<name>A0AAW7XML3_9GAMM</name>
<feature type="binding site" evidence="7 8">
    <location>
        <begin position="195"/>
        <end position="197"/>
    </location>
    <ligand>
        <name>substrate</name>
    </ligand>
</feature>
<dbReference type="PIRSF" id="PIRSF000190">
    <property type="entry name" value="Pyd_amn-ph_oxd"/>
    <property type="match status" value="1"/>
</dbReference>
<evidence type="ECO:0000256" key="2">
    <source>
        <dbReference type="ARBA" id="ARBA00011738"/>
    </source>
</evidence>
<evidence type="ECO:0000256" key="5">
    <source>
        <dbReference type="ARBA" id="ARBA00023002"/>
    </source>
</evidence>
<evidence type="ECO:0000256" key="7">
    <source>
        <dbReference type="HAMAP-Rule" id="MF_01629"/>
    </source>
</evidence>
<comment type="function">
    <text evidence="7">Catalyzes the oxidation of either pyridoxine 5'-phosphate (PNP) or pyridoxamine 5'-phosphate (PMP) into pyridoxal 5'-phosphate (PLP).</text>
</comment>
<keyword evidence="6 7" id="KW-0664">Pyridoxine biosynthesis</keyword>
<comment type="catalytic activity">
    <reaction evidence="7">
        <text>pyridoxamine 5'-phosphate + O2 + H2O = pyridoxal 5'-phosphate + H2O2 + NH4(+)</text>
        <dbReference type="Rhea" id="RHEA:15817"/>
        <dbReference type="ChEBI" id="CHEBI:15377"/>
        <dbReference type="ChEBI" id="CHEBI:15379"/>
        <dbReference type="ChEBI" id="CHEBI:16240"/>
        <dbReference type="ChEBI" id="CHEBI:28938"/>
        <dbReference type="ChEBI" id="CHEBI:58451"/>
        <dbReference type="ChEBI" id="CHEBI:597326"/>
        <dbReference type="EC" id="1.4.3.5"/>
    </reaction>
</comment>
<dbReference type="RefSeq" id="WP_075173808.1">
    <property type="nucleotide sequence ID" value="NZ_CP041336.1"/>
</dbReference>
<accession>A0AAW7XML3</accession>
<feature type="binding site" evidence="7 9">
    <location>
        <begin position="80"/>
        <end position="81"/>
    </location>
    <ligand>
        <name>FMN</name>
        <dbReference type="ChEBI" id="CHEBI:58210"/>
    </ligand>
</feature>
<dbReference type="PANTHER" id="PTHR10851">
    <property type="entry name" value="PYRIDOXINE-5-PHOSPHATE OXIDASE"/>
    <property type="match status" value="1"/>
</dbReference>
<evidence type="ECO:0000313" key="12">
    <source>
        <dbReference type="EMBL" id="MDO6454252.1"/>
    </source>
</evidence>
<feature type="binding site" evidence="7 8">
    <location>
        <position position="70"/>
    </location>
    <ligand>
        <name>substrate</name>
    </ligand>
</feature>
<comment type="subunit">
    <text evidence="2 7">Homodimer.</text>
</comment>
<comment type="cofactor">
    <cofactor evidence="7 9">
        <name>FMN</name>
        <dbReference type="ChEBI" id="CHEBI:58210"/>
    </cofactor>
    <text evidence="7 9">Binds 1 FMN per subunit.</text>
</comment>
<feature type="binding site" evidence="7 8">
    <location>
        <position position="135"/>
    </location>
    <ligand>
        <name>substrate</name>
    </ligand>
</feature>
<feature type="binding site" evidence="7 9">
    <location>
        <begin position="144"/>
        <end position="145"/>
    </location>
    <ligand>
        <name>FMN</name>
        <dbReference type="ChEBI" id="CHEBI:58210"/>
    </ligand>
</feature>
<feature type="binding site" evidence="7 8">
    <location>
        <position position="131"/>
    </location>
    <ligand>
        <name>substrate</name>
    </ligand>
</feature>
<dbReference type="HAMAP" id="MF_01629">
    <property type="entry name" value="PdxH"/>
    <property type="match status" value="1"/>
</dbReference>
<comment type="pathway">
    <text evidence="7">Cofactor metabolism; pyridoxal 5'-phosphate salvage; pyridoxal 5'-phosphate from pyridoxine 5'-phosphate: step 1/1.</text>
</comment>
<keyword evidence="4 7" id="KW-0288">FMN</keyword>
<organism evidence="12 13">
    <name type="scientific">Neptunomonas phycophila</name>
    <dbReference type="NCBI Taxonomy" id="1572645"/>
    <lineage>
        <taxon>Bacteria</taxon>
        <taxon>Pseudomonadati</taxon>
        <taxon>Pseudomonadota</taxon>
        <taxon>Gammaproteobacteria</taxon>
        <taxon>Oceanospirillales</taxon>
        <taxon>Oceanospirillaceae</taxon>
        <taxon>Neptunomonas</taxon>
    </lineage>
</organism>
<dbReference type="GO" id="GO:0004733">
    <property type="term" value="F:pyridoxamine phosphate oxidase activity"/>
    <property type="evidence" value="ECO:0007669"/>
    <property type="project" value="UniProtKB-UniRule"/>
</dbReference>
<evidence type="ECO:0000256" key="8">
    <source>
        <dbReference type="PIRSR" id="PIRSR000190-1"/>
    </source>
</evidence>
<feature type="binding site" evidence="7 9">
    <location>
        <position position="87"/>
    </location>
    <ligand>
        <name>FMN</name>
        <dbReference type="ChEBI" id="CHEBI:58210"/>
    </ligand>
</feature>
<dbReference type="SUPFAM" id="SSF50475">
    <property type="entry name" value="FMN-binding split barrel"/>
    <property type="match status" value="1"/>
</dbReference>
<dbReference type="NCBIfam" id="NF004231">
    <property type="entry name" value="PRK05679.1"/>
    <property type="match status" value="1"/>
</dbReference>
<keyword evidence="5 7" id="KW-0560">Oxidoreductase</keyword>
<evidence type="ECO:0000256" key="6">
    <source>
        <dbReference type="ARBA" id="ARBA00023096"/>
    </source>
</evidence>
<comment type="catalytic activity">
    <reaction evidence="7">
        <text>pyridoxine 5'-phosphate + O2 = pyridoxal 5'-phosphate + H2O2</text>
        <dbReference type="Rhea" id="RHEA:15149"/>
        <dbReference type="ChEBI" id="CHEBI:15379"/>
        <dbReference type="ChEBI" id="CHEBI:16240"/>
        <dbReference type="ChEBI" id="CHEBI:58589"/>
        <dbReference type="ChEBI" id="CHEBI:597326"/>
        <dbReference type="EC" id="1.4.3.5"/>
    </reaction>
</comment>
<dbReference type="NCBIfam" id="TIGR00558">
    <property type="entry name" value="pdxH"/>
    <property type="match status" value="1"/>
</dbReference>
<dbReference type="PROSITE" id="PS01064">
    <property type="entry name" value="PYRIDOX_OXIDASE"/>
    <property type="match status" value="1"/>
</dbReference>
<comment type="pathway">
    <text evidence="7">Cofactor metabolism; pyridoxal 5'-phosphate salvage; pyridoxal 5'-phosphate from pyridoxamine 5'-phosphate: step 1/1.</text>
</comment>
<feature type="binding site" evidence="7 9">
    <location>
        <begin position="65"/>
        <end position="70"/>
    </location>
    <ligand>
        <name>FMN</name>
        <dbReference type="ChEBI" id="CHEBI:58210"/>
    </ligand>
</feature>
<feature type="domain" description="Pyridoxine 5'-phosphate oxidase dimerisation C-terminal" evidence="11">
    <location>
        <begin position="176"/>
        <end position="217"/>
    </location>
</feature>
<evidence type="ECO:0000256" key="4">
    <source>
        <dbReference type="ARBA" id="ARBA00022643"/>
    </source>
</evidence>
<dbReference type="Proteomes" id="UP001169862">
    <property type="component" value="Unassembled WGS sequence"/>
</dbReference>
<feature type="domain" description="Pyridoxamine 5'-phosphate oxidase N-terminal" evidence="10">
    <location>
        <begin position="49"/>
        <end position="162"/>
    </location>
</feature>
<feature type="binding site" evidence="8">
    <location>
        <begin position="12"/>
        <end position="15"/>
    </location>
    <ligand>
        <name>substrate</name>
    </ligand>
</feature>
<evidence type="ECO:0000313" key="13">
    <source>
        <dbReference type="Proteomes" id="UP001169862"/>
    </source>
</evidence>
<dbReference type="InterPro" id="IPR019576">
    <property type="entry name" value="Pyridoxamine_oxidase_dimer_C"/>
</dbReference>
<dbReference type="PANTHER" id="PTHR10851:SF0">
    <property type="entry name" value="PYRIDOXINE-5'-PHOSPHATE OXIDASE"/>
    <property type="match status" value="1"/>
</dbReference>
<keyword evidence="3 7" id="KW-0285">Flavoprotein</keyword>
<gene>
    <name evidence="7 12" type="primary">pdxH</name>
    <name evidence="12" type="ORF">Q4490_11830</name>
</gene>
<dbReference type="Pfam" id="PF01243">
    <property type="entry name" value="PNPOx_N"/>
    <property type="match status" value="1"/>
</dbReference>
<dbReference type="EMBL" id="JAUOPG010000007">
    <property type="protein sequence ID" value="MDO6454252.1"/>
    <property type="molecule type" value="Genomic_DNA"/>
</dbReference>
<dbReference type="InterPro" id="IPR011576">
    <property type="entry name" value="Pyridox_Oxase_N"/>
</dbReference>
<dbReference type="FunFam" id="2.30.110.10:FF:000020">
    <property type="entry name" value="PNPO isoform 11"/>
    <property type="match status" value="1"/>
</dbReference>
<dbReference type="GO" id="GO:0008615">
    <property type="term" value="P:pyridoxine biosynthetic process"/>
    <property type="evidence" value="ECO:0007669"/>
    <property type="project" value="UniProtKB-UniRule"/>
</dbReference>
<reference evidence="12" key="1">
    <citation type="submission" date="2023-07" db="EMBL/GenBank/DDBJ databases">
        <title>Genome content predicts the carbon catabolic preferences of heterotrophic bacteria.</title>
        <authorList>
            <person name="Gralka M."/>
        </authorList>
    </citation>
    <scope>NUCLEOTIDE SEQUENCE</scope>
    <source>
        <strain evidence="12">I2M16</strain>
    </source>
</reference>
<feature type="binding site" evidence="7 9">
    <location>
        <position position="199"/>
    </location>
    <ligand>
        <name>FMN</name>
        <dbReference type="ChEBI" id="CHEBI:58210"/>
    </ligand>
</feature>
<dbReference type="Gene3D" id="2.30.110.10">
    <property type="entry name" value="Electron Transport, Fmn-binding Protein, Chain A"/>
    <property type="match status" value="1"/>
</dbReference>